<dbReference type="Proteomes" id="UP000436911">
    <property type="component" value="Unassembled WGS sequence"/>
</dbReference>
<dbReference type="SUPFAM" id="SSF47384">
    <property type="entry name" value="Homodimeric domain of signal transducing histidine kinase"/>
    <property type="match status" value="1"/>
</dbReference>
<dbReference type="OrthoDB" id="9797304at2"/>
<sequence>MTSPSGDAFGMRTREMGMSCRNCGTVDGDRPEMTVQKKYPFLRGRTGGLRRRADKTMLTGSGAFRDRVIGAEAASGIAKRGFLRLSRWWLHGTTVLAGGLACQAALAQTLTQTIAEPQLNAGGIGTFSSTEMIGLSLVIGAISATLLSTLWLVRQRNSIEADSREIRSALSDANQRISRYQALIADKNRRIVIWDGGETKPEQLGQLPVETGAPQTEGDFLAFGRWMKPGSAADLDNAIEKLRFNAQSFDLIVETYRDEVLEVQGRVSGGRAFARFVALNNLRAELAELKIEKTRLSTAIETFESLLESVEQPVWQRDSEGRLVWVNQAYSDAVEALTPDQAVQESREILNTITREKIRATLTPVSPYHDTVSTVVHGNRTFFSVVDTKTPKGSCGMAIDVSREEALREELSRTLKSHAETLDHLATPVAIFDGERRLQFYNQAFQQLWDLDLAFLESRPDHAELLDRLRSAGKLPEQLSWKAWKENTLSVYRSIDTQTVLWHLPNGQTLRVIASAHPQGGATWVFENLTEQVDLETRYNTLVRVQGETIDHLSEGVAVFGPDGRIRLSNPAFRALWGITETQAAPGTHIRAIEEACALSYEKSDGWRAFGKMITSFEDERPSSQGTIELMSGLVLDYAVIPLPNAQTMLTFVNITDSVRAERALLEKNEALRKADELKNDFVQHISYELRSPLTNIIGFTDLLKSSAIGPLNERQGEYVDHISTSSAVLLTIVNDILDLATVDAGIMRLTYSDIDLTDLLDDVSMQMTDRLQEGGVTLEILAPSHLGDIVADQQRLKQILIKIITNAVNFSPEGAKVVLKCWREDADFVFSVSDTGCGIPEDMLPSVFKRFSSNAKGGKRTGAGLGLSIVESFVHLHNGTVSINSVPNQGTTVLCRIPSGVLVHSVAAE</sequence>
<dbReference type="InterPro" id="IPR003594">
    <property type="entry name" value="HATPase_dom"/>
</dbReference>
<dbReference type="SUPFAM" id="SSF55874">
    <property type="entry name" value="ATPase domain of HSP90 chaperone/DNA topoisomerase II/histidine kinase"/>
    <property type="match status" value="1"/>
</dbReference>
<proteinExistence type="predicted"/>
<dbReference type="InterPro" id="IPR035965">
    <property type="entry name" value="PAS-like_dom_sf"/>
</dbReference>
<dbReference type="GO" id="GO:0000155">
    <property type="term" value="F:phosphorelay sensor kinase activity"/>
    <property type="evidence" value="ECO:0007669"/>
    <property type="project" value="InterPro"/>
</dbReference>
<evidence type="ECO:0000256" key="2">
    <source>
        <dbReference type="ARBA" id="ARBA00012438"/>
    </source>
</evidence>
<dbReference type="CDD" id="cd00082">
    <property type="entry name" value="HisKA"/>
    <property type="match status" value="1"/>
</dbReference>
<dbReference type="GO" id="GO:0009927">
    <property type="term" value="F:histidine phosphotransfer kinase activity"/>
    <property type="evidence" value="ECO:0007669"/>
    <property type="project" value="TreeGrafter"/>
</dbReference>
<gene>
    <name evidence="7" type="ORF">DXT89_06630</name>
</gene>
<dbReference type="EMBL" id="QUSG01000003">
    <property type="protein sequence ID" value="KAA3529424.1"/>
    <property type="molecule type" value="Genomic_DNA"/>
</dbReference>
<dbReference type="CDD" id="cd00075">
    <property type="entry name" value="HATPase"/>
    <property type="match status" value="1"/>
</dbReference>
<dbReference type="InterPro" id="IPR000014">
    <property type="entry name" value="PAS"/>
</dbReference>
<name>A0A368NR72_AGRVI</name>
<dbReference type="Pfam" id="PF00512">
    <property type="entry name" value="HisKA"/>
    <property type="match status" value="1"/>
</dbReference>
<dbReference type="SMART" id="SM00091">
    <property type="entry name" value="PAS"/>
    <property type="match status" value="3"/>
</dbReference>
<dbReference type="PRINTS" id="PR00344">
    <property type="entry name" value="BCTRLSENSOR"/>
</dbReference>
<feature type="domain" description="Histidine kinase" evidence="6">
    <location>
        <begin position="685"/>
        <end position="902"/>
    </location>
</feature>
<dbReference type="InterPro" id="IPR005467">
    <property type="entry name" value="His_kinase_dom"/>
</dbReference>
<dbReference type="GO" id="GO:0005886">
    <property type="term" value="C:plasma membrane"/>
    <property type="evidence" value="ECO:0007669"/>
    <property type="project" value="TreeGrafter"/>
</dbReference>
<keyword evidence="5" id="KW-0418">Kinase</keyword>
<dbReference type="Pfam" id="PF02518">
    <property type="entry name" value="HATPase_c"/>
    <property type="match status" value="1"/>
</dbReference>
<dbReference type="Gene3D" id="1.10.287.130">
    <property type="match status" value="1"/>
</dbReference>
<dbReference type="PROSITE" id="PS50109">
    <property type="entry name" value="HIS_KIN"/>
    <property type="match status" value="1"/>
</dbReference>
<comment type="catalytic activity">
    <reaction evidence="1">
        <text>ATP + protein L-histidine = ADP + protein N-phospho-L-histidine.</text>
        <dbReference type="EC" id="2.7.13.3"/>
    </reaction>
</comment>
<protein>
    <recommendedName>
        <fullName evidence="2">histidine kinase</fullName>
        <ecNumber evidence="2">2.7.13.3</ecNumber>
    </recommendedName>
</protein>
<dbReference type="SMART" id="SM00388">
    <property type="entry name" value="HisKA"/>
    <property type="match status" value="1"/>
</dbReference>
<dbReference type="InterPro" id="IPR036890">
    <property type="entry name" value="HATPase_C_sf"/>
</dbReference>
<evidence type="ECO:0000256" key="4">
    <source>
        <dbReference type="ARBA" id="ARBA00022679"/>
    </source>
</evidence>
<dbReference type="SMART" id="SM00387">
    <property type="entry name" value="HATPase_c"/>
    <property type="match status" value="1"/>
</dbReference>
<evidence type="ECO:0000313" key="8">
    <source>
        <dbReference type="Proteomes" id="UP000436911"/>
    </source>
</evidence>
<dbReference type="InterPro" id="IPR036097">
    <property type="entry name" value="HisK_dim/P_sf"/>
</dbReference>
<evidence type="ECO:0000259" key="6">
    <source>
        <dbReference type="PROSITE" id="PS50109"/>
    </source>
</evidence>
<comment type="caution">
    <text evidence="7">The sequence shown here is derived from an EMBL/GenBank/DDBJ whole genome shotgun (WGS) entry which is preliminary data.</text>
</comment>
<evidence type="ECO:0000256" key="5">
    <source>
        <dbReference type="ARBA" id="ARBA00022777"/>
    </source>
</evidence>
<reference evidence="7 8" key="1">
    <citation type="submission" date="2018-08" db="EMBL/GenBank/DDBJ databases">
        <title>Genome sequencing of Agrobacterium vitis strain ICMP 10754.</title>
        <authorList>
            <person name="Visnovsky S.B."/>
            <person name="Pitman A.R."/>
        </authorList>
    </citation>
    <scope>NUCLEOTIDE SEQUENCE [LARGE SCALE GENOMIC DNA]</scope>
    <source>
        <strain evidence="7 8">ICMP 10754</strain>
    </source>
</reference>
<dbReference type="PANTHER" id="PTHR43047">
    <property type="entry name" value="TWO-COMPONENT HISTIDINE PROTEIN KINASE"/>
    <property type="match status" value="1"/>
</dbReference>
<dbReference type="AlphaFoldDB" id="A0A368NR72"/>
<organism evidence="7 8">
    <name type="scientific">Agrobacterium vitis</name>
    <name type="common">Rhizobium vitis</name>
    <dbReference type="NCBI Taxonomy" id="373"/>
    <lineage>
        <taxon>Bacteria</taxon>
        <taxon>Pseudomonadati</taxon>
        <taxon>Pseudomonadota</taxon>
        <taxon>Alphaproteobacteria</taxon>
        <taxon>Hyphomicrobiales</taxon>
        <taxon>Rhizobiaceae</taxon>
        <taxon>Rhizobium/Agrobacterium group</taxon>
        <taxon>Agrobacterium</taxon>
    </lineage>
</organism>
<evidence type="ECO:0000256" key="3">
    <source>
        <dbReference type="ARBA" id="ARBA00022553"/>
    </source>
</evidence>
<keyword evidence="3" id="KW-0597">Phosphoprotein</keyword>
<dbReference type="InterPro" id="IPR004358">
    <property type="entry name" value="Sig_transdc_His_kin-like_C"/>
</dbReference>
<dbReference type="InterPro" id="IPR003661">
    <property type="entry name" value="HisK_dim/P_dom"/>
</dbReference>
<dbReference type="Gene3D" id="3.30.565.10">
    <property type="entry name" value="Histidine kinase-like ATPase, C-terminal domain"/>
    <property type="match status" value="1"/>
</dbReference>
<dbReference type="PANTHER" id="PTHR43047:SF72">
    <property type="entry name" value="OSMOSENSING HISTIDINE PROTEIN KINASE SLN1"/>
    <property type="match status" value="1"/>
</dbReference>
<dbReference type="Gene3D" id="3.30.450.20">
    <property type="entry name" value="PAS domain"/>
    <property type="match status" value="1"/>
</dbReference>
<dbReference type="EC" id="2.7.13.3" evidence="2"/>
<dbReference type="SUPFAM" id="SSF55785">
    <property type="entry name" value="PYP-like sensor domain (PAS domain)"/>
    <property type="match status" value="2"/>
</dbReference>
<evidence type="ECO:0000313" key="7">
    <source>
        <dbReference type="EMBL" id="KAA3529424.1"/>
    </source>
</evidence>
<accession>A0A368NR72</accession>
<keyword evidence="4" id="KW-0808">Transferase</keyword>
<dbReference type="Pfam" id="PF12860">
    <property type="entry name" value="PAS_7"/>
    <property type="match status" value="2"/>
</dbReference>
<evidence type="ECO:0000256" key="1">
    <source>
        <dbReference type="ARBA" id="ARBA00000085"/>
    </source>
</evidence>